<keyword evidence="1" id="KW-0732">Signal</keyword>
<name>A0A1C0TQQ0_9GAMM</name>
<evidence type="ECO:0008006" key="4">
    <source>
        <dbReference type="Google" id="ProtNLM"/>
    </source>
</evidence>
<comment type="caution">
    <text evidence="2">The sequence shown here is derived from an EMBL/GenBank/DDBJ whole genome shotgun (WGS) entry which is preliminary data.</text>
</comment>
<gene>
    <name evidence="2" type="ORF">A7985_11680</name>
</gene>
<evidence type="ECO:0000313" key="2">
    <source>
        <dbReference type="EMBL" id="OCQ21279.1"/>
    </source>
</evidence>
<accession>A0A1C0TQQ0</accession>
<evidence type="ECO:0000256" key="1">
    <source>
        <dbReference type="SAM" id="SignalP"/>
    </source>
</evidence>
<dbReference type="EMBL" id="MAUJ01000003">
    <property type="protein sequence ID" value="OCQ21279.1"/>
    <property type="molecule type" value="Genomic_DNA"/>
</dbReference>
<dbReference type="Proteomes" id="UP000093366">
    <property type="component" value="Unassembled WGS sequence"/>
</dbReference>
<dbReference type="OrthoDB" id="6293576at2"/>
<organism evidence="2 3">
    <name type="scientific">Pseudoalteromonas luteoviolacea</name>
    <dbReference type="NCBI Taxonomy" id="43657"/>
    <lineage>
        <taxon>Bacteria</taxon>
        <taxon>Pseudomonadati</taxon>
        <taxon>Pseudomonadota</taxon>
        <taxon>Gammaproteobacteria</taxon>
        <taxon>Alteromonadales</taxon>
        <taxon>Pseudoalteromonadaceae</taxon>
        <taxon>Pseudoalteromonas</taxon>
    </lineage>
</organism>
<dbReference type="AlphaFoldDB" id="A0A1C0TQQ0"/>
<evidence type="ECO:0000313" key="3">
    <source>
        <dbReference type="Proteomes" id="UP000093366"/>
    </source>
</evidence>
<sequence length="160" mass="18426">MKTLLALTAVAVTTLTSVSAEARRDCPGGQGYWDEIVRNVRVCDTRTENYTVTLKNCNYSGHLSLGFLWNQPDFPLPQVKYKSDSRRGVTSCPTSIYTSESEIYWYKDSNGFSRTDWATYSGHLFRNSEQTYTEQRTRTVETNCRTEQRVTRVFRCGFEP</sequence>
<reference evidence="3" key="1">
    <citation type="submission" date="2016-07" db="EMBL/GenBank/DDBJ databases">
        <authorList>
            <person name="Florea S."/>
            <person name="Webb J.S."/>
            <person name="Jaromczyk J."/>
            <person name="Schardl C.L."/>
        </authorList>
    </citation>
    <scope>NUCLEOTIDE SEQUENCE [LARGE SCALE GENOMIC DNA]</scope>
    <source>
        <strain evidence="3">IPB1</strain>
    </source>
</reference>
<feature type="chain" id="PRO_5008646210" description="AA1-like domain-containing protein" evidence="1">
    <location>
        <begin position="23"/>
        <end position="160"/>
    </location>
</feature>
<dbReference type="RefSeq" id="WP_065790647.1">
    <property type="nucleotide sequence ID" value="NZ_MAUJ01000003.1"/>
</dbReference>
<proteinExistence type="predicted"/>
<feature type="signal peptide" evidence="1">
    <location>
        <begin position="1"/>
        <end position="22"/>
    </location>
</feature>
<protein>
    <recommendedName>
        <fullName evidence="4">AA1-like domain-containing protein</fullName>
    </recommendedName>
</protein>